<accession>A0A7W7KQP5</accession>
<protein>
    <submittedName>
        <fullName evidence="1">Uncharacterized protein</fullName>
    </submittedName>
</protein>
<proteinExistence type="predicted"/>
<evidence type="ECO:0000313" key="2">
    <source>
        <dbReference type="Proteomes" id="UP000566995"/>
    </source>
</evidence>
<sequence length="170" mass="19815">MSWIELPRNQRKLDVHRLKTLIMTEQMDRFWYSKDQDGIDTQLMRIKLPVGEDALYDITMMTAQLYAARLAAEEMGQLPGERLAITQQLLSRMDMVTQELFVVDNEHPDGVGLFIVLNSDGLTHELIDEILLDFINNDSIPLKMRAINPATLVERLMKVREERKHDFYPL</sequence>
<dbReference type="EMBL" id="JACHLI010000032">
    <property type="protein sequence ID" value="MBB4866790.1"/>
    <property type="molecule type" value="Genomic_DNA"/>
</dbReference>
<dbReference type="Proteomes" id="UP000566995">
    <property type="component" value="Unassembled WGS sequence"/>
</dbReference>
<gene>
    <name evidence="1" type="ORF">HNP46_005697</name>
</gene>
<organism evidence="1 2">
    <name type="scientific">Pseudomonas nitroreducens</name>
    <dbReference type="NCBI Taxonomy" id="46680"/>
    <lineage>
        <taxon>Bacteria</taxon>
        <taxon>Pseudomonadati</taxon>
        <taxon>Pseudomonadota</taxon>
        <taxon>Gammaproteobacteria</taxon>
        <taxon>Pseudomonadales</taxon>
        <taxon>Pseudomonadaceae</taxon>
        <taxon>Pseudomonas</taxon>
    </lineage>
</organism>
<dbReference type="RefSeq" id="WP_184595623.1">
    <property type="nucleotide sequence ID" value="NZ_JACHLI010000032.1"/>
</dbReference>
<evidence type="ECO:0000313" key="1">
    <source>
        <dbReference type="EMBL" id="MBB4866790.1"/>
    </source>
</evidence>
<name>A0A7W7KQP5_PSENT</name>
<reference evidence="1 2" key="1">
    <citation type="submission" date="2020-08" db="EMBL/GenBank/DDBJ databases">
        <title>Functional genomics of gut bacteria from endangered species of beetles.</title>
        <authorList>
            <person name="Carlos-Shanley C."/>
        </authorList>
    </citation>
    <scope>NUCLEOTIDE SEQUENCE [LARGE SCALE GENOMIC DNA]</scope>
    <source>
        <strain evidence="1 2">S00179</strain>
    </source>
</reference>
<dbReference type="AlphaFoldDB" id="A0A7W7KQP5"/>
<comment type="caution">
    <text evidence="1">The sequence shown here is derived from an EMBL/GenBank/DDBJ whole genome shotgun (WGS) entry which is preliminary data.</text>
</comment>